<sequence length="193" mass="21499">MPGKELLRGRLKDGLYHLSGSDNQSNDPCAYISIKESWHRKLEHPNNKVTISLTKAISVSTLMEESLSQDMLCSMRITSLFVVASSLQKGDDNLSPTNEKKATVSQDNISPAASIDTQQQLNIQDEGDSINVKENNIETMASNKYTIETSNNNNQINIDINDQHEAKATHKMCTRSKTSIYKPKLPYIGLIES</sequence>
<gene>
    <name evidence="1" type="ORF">KIW84_070672</name>
</gene>
<dbReference type="Gramene" id="Psat07G0067200-T1">
    <property type="protein sequence ID" value="KAI5383350.1"/>
    <property type="gene ID" value="KIW84_070672"/>
</dbReference>
<accession>A0A9D4VIL1</accession>
<evidence type="ECO:0000313" key="1">
    <source>
        <dbReference type="EMBL" id="KAI5383350.1"/>
    </source>
</evidence>
<evidence type="ECO:0000313" key="2">
    <source>
        <dbReference type="Proteomes" id="UP001058974"/>
    </source>
</evidence>
<protein>
    <submittedName>
        <fullName evidence="1">Uncharacterized protein</fullName>
    </submittedName>
</protein>
<dbReference type="AlphaFoldDB" id="A0A9D4VIL1"/>
<name>A0A9D4VIL1_PEA</name>
<dbReference type="EMBL" id="JAMSHJ010000007">
    <property type="protein sequence ID" value="KAI5383350.1"/>
    <property type="molecule type" value="Genomic_DNA"/>
</dbReference>
<organism evidence="1 2">
    <name type="scientific">Pisum sativum</name>
    <name type="common">Garden pea</name>
    <name type="synonym">Lathyrus oleraceus</name>
    <dbReference type="NCBI Taxonomy" id="3888"/>
    <lineage>
        <taxon>Eukaryota</taxon>
        <taxon>Viridiplantae</taxon>
        <taxon>Streptophyta</taxon>
        <taxon>Embryophyta</taxon>
        <taxon>Tracheophyta</taxon>
        <taxon>Spermatophyta</taxon>
        <taxon>Magnoliopsida</taxon>
        <taxon>eudicotyledons</taxon>
        <taxon>Gunneridae</taxon>
        <taxon>Pentapetalae</taxon>
        <taxon>rosids</taxon>
        <taxon>fabids</taxon>
        <taxon>Fabales</taxon>
        <taxon>Fabaceae</taxon>
        <taxon>Papilionoideae</taxon>
        <taxon>50 kb inversion clade</taxon>
        <taxon>NPAAA clade</taxon>
        <taxon>Hologalegina</taxon>
        <taxon>IRL clade</taxon>
        <taxon>Fabeae</taxon>
        <taxon>Lathyrus</taxon>
    </lineage>
</organism>
<reference evidence="1 2" key="1">
    <citation type="journal article" date="2022" name="Nat. Genet.">
        <title>Improved pea reference genome and pan-genome highlight genomic features and evolutionary characteristics.</title>
        <authorList>
            <person name="Yang T."/>
            <person name="Liu R."/>
            <person name="Luo Y."/>
            <person name="Hu S."/>
            <person name="Wang D."/>
            <person name="Wang C."/>
            <person name="Pandey M.K."/>
            <person name="Ge S."/>
            <person name="Xu Q."/>
            <person name="Li N."/>
            <person name="Li G."/>
            <person name="Huang Y."/>
            <person name="Saxena R.K."/>
            <person name="Ji Y."/>
            <person name="Li M."/>
            <person name="Yan X."/>
            <person name="He Y."/>
            <person name="Liu Y."/>
            <person name="Wang X."/>
            <person name="Xiang C."/>
            <person name="Varshney R.K."/>
            <person name="Ding H."/>
            <person name="Gao S."/>
            <person name="Zong X."/>
        </authorList>
    </citation>
    <scope>NUCLEOTIDE SEQUENCE [LARGE SCALE GENOMIC DNA]</scope>
    <source>
        <strain evidence="1 2">cv. Zhongwan 6</strain>
    </source>
</reference>
<keyword evidence="2" id="KW-1185">Reference proteome</keyword>
<comment type="caution">
    <text evidence="1">The sequence shown here is derived from an EMBL/GenBank/DDBJ whole genome shotgun (WGS) entry which is preliminary data.</text>
</comment>
<proteinExistence type="predicted"/>
<dbReference type="Proteomes" id="UP001058974">
    <property type="component" value="Chromosome 7"/>
</dbReference>